<dbReference type="HAMAP" id="MF_00337">
    <property type="entry name" value="Exonuc_7_S"/>
    <property type="match status" value="1"/>
</dbReference>
<comment type="subunit">
    <text evidence="6">Heterooligomer composed of large and small subunits.</text>
</comment>
<dbReference type="SUPFAM" id="SSF116842">
    <property type="entry name" value="XseB-like"/>
    <property type="match status" value="1"/>
</dbReference>
<evidence type="ECO:0000256" key="2">
    <source>
        <dbReference type="ARBA" id="ARBA00022490"/>
    </source>
</evidence>
<evidence type="ECO:0000313" key="8">
    <source>
        <dbReference type="Proteomes" id="UP000440713"/>
    </source>
</evidence>
<keyword evidence="4 6" id="KW-0378">Hydrolase</keyword>
<dbReference type="GO" id="GO:0006308">
    <property type="term" value="P:DNA catabolic process"/>
    <property type="evidence" value="ECO:0007669"/>
    <property type="project" value="UniProtKB-UniRule"/>
</dbReference>
<dbReference type="EC" id="3.1.11.6" evidence="6"/>
<keyword evidence="8" id="KW-1185">Reference proteome</keyword>
<dbReference type="NCBIfam" id="TIGR01280">
    <property type="entry name" value="xseB"/>
    <property type="match status" value="1"/>
</dbReference>
<evidence type="ECO:0000256" key="6">
    <source>
        <dbReference type="HAMAP-Rule" id="MF_00337"/>
    </source>
</evidence>
<dbReference type="GO" id="GO:0005829">
    <property type="term" value="C:cytosol"/>
    <property type="evidence" value="ECO:0007669"/>
    <property type="project" value="TreeGrafter"/>
</dbReference>
<evidence type="ECO:0000256" key="3">
    <source>
        <dbReference type="ARBA" id="ARBA00022722"/>
    </source>
</evidence>
<comment type="catalytic activity">
    <reaction evidence="6">
        <text>Exonucleolytic cleavage in either 5'- to 3'- or 3'- to 5'-direction to yield nucleoside 5'-phosphates.</text>
        <dbReference type="EC" id="3.1.11.6"/>
    </reaction>
</comment>
<dbReference type="RefSeq" id="WP_154537112.1">
    <property type="nucleotide sequence ID" value="NZ_JAQYHJ010000063.1"/>
</dbReference>
<sequence>MSVENTLNMSYEDAYDKMENILNKLERGNISLDESLKLYEEGINLYKYCAKILEEAELKVSKFNEVQEEVEF</sequence>
<dbReference type="Gene3D" id="1.10.287.1040">
    <property type="entry name" value="Exonuclease VII, small subunit"/>
    <property type="match status" value="1"/>
</dbReference>
<dbReference type="EMBL" id="VUNE01000001">
    <property type="protein sequence ID" value="MST61722.1"/>
    <property type="molecule type" value="Genomic_DNA"/>
</dbReference>
<comment type="caution">
    <text evidence="7">The sequence shown here is derived from an EMBL/GenBank/DDBJ whole genome shotgun (WGS) entry which is preliminary data.</text>
</comment>
<dbReference type="GO" id="GO:0008855">
    <property type="term" value="F:exodeoxyribonuclease VII activity"/>
    <property type="evidence" value="ECO:0007669"/>
    <property type="project" value="UniProtKB-UniRule"/>
</dbReference>
<evidence type="ECO:0000256" key="5">
    <source>
        <dbReference type="ARBA" id="ARBA00022839"/>
    </source>
</evidence>
<dbReference type="Proteomes" id="UP000440713">
    <property type="component" value="Unassembled WGS sequence"/>
</dbReference>
<keyword evidence="2 6" id="KW-0963">Cytoplasm</keyword>
<comment type="subcellular location">
    <subcellularLocation>
        <location evidence="6">Cytoplasm</location>
    </subcellularLocation>
</comment>
<dbReference type="AlphaFoldDB" id="A0A6N7XBP6"/>
<accession>A0A6N7XBP6</accession>
<dbReference type="PANTHER" id="PTHR34137:SF1">
    <property type="entry name" value="EXODEOXYRIBONUCLEASE 7 SMALL SUBUNIT"/>
    <property type="match status" value="1"/>
</dbReference>
<dbReference type="GO" id="GO:0009318">
    <property type="term" value="C:exodeoxyribonuclease VII complex"/>
    <property type="evidence" value="ECO:0007669"/>
    <property type="project" value="UniProtKB-UniRule"/>
</dbReference>
<gene>
    <name evidence="6 7" type="primary">xseB</name>
    <name evidence="7" type="ORF">FYJ71_01880</name>
</gene>
<dbReference type="PANTHER" id="PTHR34137">
    <property type="entry name" value="EXODEOXYRIBONUCLEASE 7 SMALL SUBUNIT"/>
    <property type="match status" value="1"/>
</dbReference>
<keyword evidence="5 6" id="KW-0269">Exonuclease</keyword>
<comment type="similarity">
    <text evidence="1 6">Belongs to the XseB family.</text>
</comment>
<protein>
    <recommendedName>
        <fullName evidence="6">Exodeoxyribonuclease 7 small subunit</fullName>
        <ecNumber evidence="6">3.1.11.6</ecNumber>
    </recommendedName>
    <alternativeName>
        <fullName evidence="6">Exodeoxyribonuclease VII small subunit</fullName>
        <shortName evidence="6">Exonuclease VII small subunit</shortName>
    </alternativeName>
</protein>
<name>A0A6N7XBP6_9FIRM</name>
<keyword evidence="3 6" id="KW-0540">Nuclease</keyword>
<proteinExistence type="inferred from homology"/>
<dbReference type="Pfam" id="PF02609">
    <property type="entry name" value="Exonuc_VII_S"/>
    <property type="match status" value="1"/>
</dbReference>
<comment type="function">
    <text evidence="6">Bidirectionally degrades single-stranded DNA into large acid-insoluble oligonucleotides, which are then degraded further into small acid-soluble oligonucleotides.</text>
</comment>
<evidence type="ECO:0000256" key="1">
    <source>
        <dbReference type="ARBA" id="ARBA00009998"/>
    </source>
</evidence>
<evidence type="ECO:0000256" key="4">
    <source>
        <dbReference type="ARBA" id="ARBA00022801"/>
    </source>
</evidence>
<reference evidence="7 8" key="1">
    <citation type="submission" date="2019-08" db="EMBL/GenBank/DDBJ databases">
        <title>In-depth cultivation of the pig gut microbiome towards novel bacterial diversity and tailored functional studies.</title>
        <authorList>
            <person name="Wylensek D."/>
            <person name="Hitch T.C.A."/>
            <person name="Clavel T."/>
        </authorList>
    </citation>
    <scope>NUCLEOTIDE SEQUENCE [LARGE SCALE GENOMIC DNA]</scope>
    <source>
        <strain evidence="7 8">WCA-SAB-591-4A-A</strain>
    </source>
</reference>
<dbReference type="InterPro" id="IPR037004">
    <property type="entry name" value="Exonuc_VII_ssu_sf"/>
</dbReference>
<dbReference type="InterPro" id="IPR003761">
    <property type="entry name" value="Exonuc_VII_S"/>
</dbReference>
<organism evidence="7 8">
    <name type="scientific">Peptostreptococcus porci</name>
    <dbReference type="NCBI Taxonomy" id="2652282"/>
    <lineage>
        <taxon>Bacteria</taxon>
        <taxon>Bacillati</taxon>
        <taxon>Bacillota</taxon>
        <taxon>Clostridia</taxon>
        <taxon>Peptostreptococcales</taxon>
        <taxon>Peptostreptococcaceae</taxon>
        <taxon>Peptostreptococcus</taxon>
    </lineage>
</organism>
<evidence type="ECO:0000313" key="7">
    <source>
        <dbReference type="EMBL" id="MST61722.1"/>
    </source>
</evidence>
<dbReference type="PIRSF" id="PIRSF006488">
    <property type="entry name" value="Exonuc_VII_S"/>
    <property type="match status" value="1"/>
</dbReference>